<sequence>MYSTFSGTSSSFGSLYSPVRTLYTPGRTHRTPQRHEEKVQIEQIIRRKDAAHTYVTPPRPNPLLSQTTPVSSQPTGILTALALTPDPHGTRSLMLDSLQQNVLSREGQEPLRTPLSKQGPLNQSIENHSKHQFSPLRSNLRGANPIPNPSHPLRLAPHKPFHLSLNLSLMTQQLRQQNLFGVYKVIRNVVFTAHLLLVPSRQQSHAIYHIKTQIPNKFHISQRKLNTLLVVKMLFGLLFILQRSPIPLKAKISRIAPNQT</sequence>
<evidence type="ECO:0000313" key="2">
    <source>
        <dbReference type="EMBL" id="KAK2950025.1"/>
    </source>
</evidence>
<dbReference type="Proteomes" id="UP001281761">
    <property type="component" value="Unassembled WGS sequence"/>
</dbReference>
<proteinExistence type="predicted"/>
<accession>A0ABQ9XFM4</accession>
<protein>
    <submittedName>
        <fullName evidence="2">Uncharacterized protein</fullName>
    </submittedName>
</protein>
<reference evidence="2 3" key="1">
    <citation type="journal article" date="2022" name="bioRxiv">
        <title>Genomics of Preaxostyla Flagellates Illuminates Evolutionary Transitions and the Path Towards Mitochondrial Loss.</title>
        <authorList>
            <person name="Novak L.V.F."/>
            <person name="Treitli S.C."/>
            <person name="Pyrih J."/>
            <person name="Halakuc P."/>
            <person name="Pipaliya S.V."/>
            <person name="Vacek V."/>
            <person name="Brzon O."/>
            <person name="Soukal P."/>
            <person name="Eme L."/>
            <person name="Dacks J.B."/>
            <person name="Karnkowska A."/>
            <person name="Elias M."/>
            <person name="Hampl V."/>
        </authorList>
    </citation>
    <scope>NUCLEOTIDE SEQUENCE [LARGE SCALE GENOMIC DNA]</scope>
    <source>
        <strain evidence="2">NAU3</strain>
        <tissue evidence="2">Gut</tissue>
    </source>
</reference>
<keyword evidence="3" id="KW-1185">Reference proteome</keyword>
<evidence type="ECO:0000256" key="1">
    <source>
        <dbReference type="SAM" id="MobiDB-lite"/>
    </source>
</evidence>
<comment type="caution">
    <text evidence="2">The sequence shown here is derived from an EMBL/GenBank/DDBJ whole genome shotgun (WGS) entry which is preliminary data.</text>
</comment>
<organism evidence="2 3">
    <name type="scientific">Blattamonas nauphoetae</name>
    <dbReference type="NCBI Taxonomy" id="2049346"/>
    <lineage>
        <taxon>Eukaryota</taxon>
        <taxon>Metamonada</taxon>
        <taxon>Preaxostyla</taxon>
        <taxon>Oxymonadida</taxon>
        <taxon>Blattamonas</taxon>
    </lineage>
</organism>
<name>A0ABQ9XFM4_9EUKA</name>
<gene>
    <name evidence="2" type="ORF">BLNAU_15060</name>
</gene>
<feature type="region of interest" description="Disordered" evidence="1">
    <location>
        <begin position="49"/>
        <end position="71"/>
    </location>
</feature>
<dbReference type="EMBL" id="JARBJD010000144">
    <property type="protein sequence ID" value="KAK2950025.1"/>
    <property type="molecule type" value="Genomic_DNA"/>
</dbReference>
<evidence type="ECO:0000313" key="3">
    <source>
        <dbReference type="Proteomes" id="UP001281761"/>
    </source>
</evidence>